<evidence type="ECO:0000259" key="3">
    <source>
        <dbReference type="Pfam" id="PF08719"/>
    </source>
</evidence>
<dbReference type="EMBL" id="JBJVNI010000024">
    <property type="protein sequence ID" value="MFM9614154.1"/>
    <property type="molecule type" value="Genomic_DNA"/>
</dbReference>
<dbReference type="SUPFAM" id="SSF143990">
    <property type="entry name" value="YbiA-like"/>
    <property type="match status" value="1"/>
</dbReference>
<evidence type="ECO:0000256" key="1">
    <source>
        <dbReference type="ARBA" id="ARBA00000022"/>
    </source>
</evidence>
<gene>
    <name evidence="4" type="ORF">ACKI18_36405</name>
</gene>
<comment type="catalytic activity">
    <reaction evidence="1">
        <text>5-amino-6-(5-phospho-D-ribosylamino)uracil + H2O = 5,6-diaminouracil + D-ribose 5-phosphate</text>
        <dbReference type="Rhea" id="RHEA:55020"/>
        <dbReference type="ChEBI" id="CHEBI:15377"/>
        <dbReference type="ChEBI" id="CHEBI:46252"/>
        <dbReference type="ChEBI" id="CHEBI:58453"/>
        <dbReference type="ChEBI" id="CHEBI:78346"/>
    </reaction>
</comment>
<feature type="domain" description="NADAR" evidence="3">
    <location>
        <begin position="4"/>
        <end position="144"/>
    </location>
</feature>
<dbReference type="NCBIfam" id="TIGR02464">
    <property type="entry name" value="ribofla_fusion"/>
    <property type="match status" value="1"/>
</dbReference>
<name>A0ABW9I1E9_9ACTN</name>
<dbReference type="Proteomes" id="UP001631957">
    <property type="component" value="Unassembled WGS sequence"/>
</dbReference>
<evidence type="ECO:0000313" key="5">
    <source>
        <dbReference type="Proteomes" id="UP001631957"/>
    </source>
</evidence>
<comment type="catalytic activity">
    <reaction evidence="2">
        <text>2,5-diamino-6-hydroxy-4-(5-phosphoribosylamino)-pyrimidine + H2O = 2,5,6-triamino-4-hydroxypyrimidine + D-ribose 5-phosphate</text>
        <dbReference type="Rhea" id="RHEA:23436"/>
        <dbReference type="ChEBI" id="CHEBI:15377"/>
        <dbReference type="ChEBI" id="CHEBI:58614"/>
        <dbReference type="ChEBI" id="CHEBI:78346"/>
        <dbReference type="ChEBI" id="CHEBI:137796"/>
    </reaction>
</comment>
<evidence type="ECO:0000313" key="4">
    <source>
        <dbReference type="EMBL" id="MFM9614154.1"/>
    </source>
</evidence>
<dbReference type="Pfam" id="PF08719">
    <property type="entry name" value="NADAR"/>
    <property type="match status" value="1"/>
</dbReference>
<comment type="caution">
    <text evidence="4">The sequence shown here is derived from an EMBL/GenBank/DDBJ whole genome shotgun (WGS) entry which is preliminary data.</text>
</comment>
<keyword evidence="5" id="KW-1185">Reference proteome</keyword>
<dbReference type="Gene3D" id="1.10.357.40">
    <property type="entry name" value="YbiA-like"/>
    <property type="match status" value="1"/>
</dbReference>
<sequence length="159" mass="18271">MAIYFYGADEVPYGCFSNFSGHGFDLDGLWWPTSEHYFQAQKFAGTRHADLVRRARTPLRAAELGRDPAKPLRRDWERVKDDVMRRAVAAKFRAHDDIRGVLLSTGDEEIVEDTTTDHYWGRGRTGTGKNMLGRILMRTRGRLRTEFVDERGGEGRHGR</sequence>
<dbReference type="CDD" id="cd15457">
    <property type="entry name" value="NADAR"/>
    <property type="match status" value="1"/>
</dbReference>
<dbReference type="InterPro" id="IPR037238">
    <property type="entry name" value="YbiA-like_sf"/>
</dbReference>
<dbReference type="InterPro" id="IPR012816">
    <property type="entry name" value="NADAR"/>
</dbReference>
<dbReference type="RefSeq" id="WP_109362329.1">
    <property type="nucleotide sequence ID" value="NZ_JBJVNI010000024.1"/>
</dbReference>
<proteinExistence type="predicted"/>
<organism evidence="4 5">
    <name type="scientific">Streptomyces niveiscabiei</name>
    <dbReference type="NCBI Taxonomy" id="164115"/>
    <lineage>
        <taxon>Bacteria</taxon>
        <taxon>Bacillati</taxon>
        <taxon>Actinomycetota</taxon>
        <taxon>Actinomycetes</taxon>
        <taxon>Kitasatosporales</taxon>
        <taxon>Streptomycetaceae</taxon>
        <taxon>Streptomyces</taxon>
    </lineage>
</organism>
<reference evidence="4 5" key="1">
    <citation type="submission" date="2024-12" db="EMBL/GenBank/DDBJ databases">
        <title>Forecasting of Potato common scab and diversities of Pathogenic streptomyces spp. in china.</title>
        <authorList>
            <person name="Handique U."/>
            <person name="Wu J."/>
        </authorList>
    </citation>
    <scope>NUCLEOTIDE SEQUENCE [LARGE SCALE GENOMIC DNA]</scope>
    <source>
        <strain evidence="4 5">ZRIMU1530</strain>
    </source>
</reference>
<protein>
    <submittedName>
        <fullName evidence="4">NADAR family protein</fullName>
    </submittedName>
</protein>
<accession>A0ABW9I1E9</accession>
<evidence type="ECO:0000256" key="2">
    <source>
        <dbReference type="ARBA" id="ARBA00000751"/>
    </source>
</evidence>